<evidence type="ECO:0000256" key="3">
    <source>
        <dbReference type="SAM" id="SignalP"/>
    </source>
</evidence>
<evidence type="ECO:0000256" key="2">
    <source>
        <dbReference type="SAM" id="Phobius"/>
    </source>
</evidence>
<feature type="signal peptide" evidence="3">
    <location>
        <begin position="1"/>
        <end position="25"/>
    </location>
</feature>
<dbReference type="PANTHER" id="PTHR36245">
    <property type="entry name" value="GLYCINE-RICH PROTEIN DOT1-LIKE"/>
    <property type="match status" value="1"/>
</dbReference>
<evidence type="ECO:0000256" key="1">
    <source>
        <dbReference type="SAM" id="MobiDB-lite"/>
    </source>
</evidence>
<keyword evidence="2" id="KW-0812">Transmembrane</keyword>
<feature type="transmembrane region" description="Helical" evidence="2">
    <location>
        <begin position="130"/>
        <end position="149"/>
    </location>
</feature>
<protein>
    <recommendedName>
        <fullName evidence="6">Glycine-rich protein</fullName>
    </recommendedName>
</protein>
<evidence type="ECO:0000313" key="4">
    <source>
        <dbReference type="EMBL" id="OAY38218.1"/>
    </source>
</evidence>
<dbReference type="Proteomes" id="UP000091857">
    <property type="component" value="Chromosome 11"/>
</dbReference>
<reference evidence="5" key="1">
    <citation type="journal article" date="2016" name="Nat. Biotechnol.">
        <title>Sequencing wild and cultivated cassava and related species reveals extensive interspecific hybridization and genetic diversity.</title>
        <authorList>
            <person name="Bredeson J.V."/>
            <person name="Lyons J.B."/>
            <person name="Prochnik S.E."/>
            <person name="Wu G.A."/>
            <person name="Ha C.M."/>
            <person name="Edsinger-Gonzales E."/>
            <person name="Grimwood J."/>
            <person name="Schmutz J."/>
            <person name="Rabbi I.Y."/>
            <person name="Egesi C."/>
            <person name="Nauluvula P."/>
            <person name="Lebot V."/>
            <person name="Ndunguru J."/>
            <person name="Mkamilo G."/>
            <person name="Bart R.S."/>
            <person name="Setter T.L."/>
            <person name="Gleadow R.M."/>
            <person name="Kulakow P."/>
            <person name="Ferguson M.E."/>
            <person name="Rounsley S."/>
            <person name="Rokhsar D.S."/>
        </authorList>
    </citation>
    <scope>NUCLEOTIDE SEQUENCE [LARGE SCALE GENOMIC DNA]</scope>
    <source>
        <strain evidence="5">cv. AM560-2</strain>
    </source>
</reference>
<organism evidence="4 5">
    <name type="scientific">Manihot esculenta</name>
    <name type="common">Cassava</name>
    <name type="synonym">Jatropha manihot</name>
    <dbReference type="NCBI Taxonomy" id="3983"/>
    <lineage>
        <taxon>Eukaryota</taxon>
        <taxon>Viridiplantae</taxon>
        <taxon>Streptophyta</taxon>
        <taxon>Embryophyta</taxon>
        <taxon>Tracheophyta</taxon>
        <taxon>Spermatophyta</taxon>
        <taxon>Magnoliopsida</taxon>
        <taxon>eudicotyledons</taxon>
        <taxon>Gunneridae</taxon>
        <taxon>Pentapetalae</taxon>
        <taxon>rosids</taxon>
        <taxon>fabids</taxon>
        <taxon>Malpighiales</taxon>
        <taxon>Euphorbiaceae</taxon>
        <taxon>Crotonoideae</taxon>
        <taxon>Manihoteae</taxon>
        <taxon>Manihot</taxon>
    </lineage>
</organism>
<proteinExistence type="predicted"/>
<keyword evidence="5" id="KW-1185">Reference proteome</keyword>
<keyword evidence="3" id="KW-0732">Signal</keyword>
<dbReference type="Gramene" id="Manes.11G163000.1.v8.1">
    <property type="protein sequence ID" value="Manes.11G163000.1.v8.1.CDS"/>
    <property type="gene ID" value="Manes.11G163000.v8.1"/>
</dbReference>
<sequence length="150" mass="15519">MGFKKLGLFLIVIFLFLIHLLPLLAQPSLNTSTAITDQKIGRGEGMTGRFEVATGLQRLFAVNRKGGGHGGGHAGGRSTGTGAHGGEDKGNGDAGATHGSTVVPVYAAGAMNHHQYNSHHHGSNEGSPNYAVSSCLVLVALAVILLEYFA</sequence>
<evidence type="ECO:0000313" key="5">
    <source>
        <dbReference type="Proteomes" id="UP000091857"/>
    </source>
</evidence>
<name>A0A2C9V1Y0_MANES</name>
<feature type="region of interest" description="Disordered" evidence="1">
    <location>
        <begin position="67"/>
        <end position="95"/>
    </location>
</feature>
<dbReference type="PANTHER" id="PTHR36245:SF5">
    <property type="entry name" value="GLYCINE-RICH PROTEIN DOT1-LIKE"/>
    <property type="match status" value="1"/>
</dbReference>
<accession>A0A2C9V1Y0</accession>
<dbReference type="OrthoDB" id="10426841at2759"/>
<dbReference type="EMBL" id="CM004397">
    <property type="protein sequence ID" value="OAY38218.1"/>
    <property type="molecule type" value="Genomic_DNA"/>
</dbReference>
<keyword evidence="2" id="KW-1133">Transmembrane helix</keyword>
<feature type="compositionally biased region" description="Gly residues" evidence="1">
    <location>
        <begin position="68"/>
        <end position="84"/>
    </location>
</feature>
<gene>
    <name evidence="4" type="ORF">MANES_11G163000v8</name>
</gene>
<keyword evidence="2" id="KW-0472">Membrane</keyword>
<dbReference type="AlphaFoldDB" id="A0A2C9V1Y0"/>
<feature type="chain" id="PRO_5013401901" description="Glycine-rich protein" evidence="3">
    <location>
        <begin position="26"/>
        <end position="150"/>
    </location>
</feature>
<evidence type="ECO:0008006" key="6">
    <source>
        <dbReference type="Google" id="ProtNLM"/>
    </source>
</evidence>
<comment type="caution">
    <text evidence="4">The sequence shown here is derived from an EMBL/GenBank/DDBJ whole genome shotgun (WGS) entry which is preliminary data.</text>
</comment>